<keyword evidence="6 13" id="KW-0812">Transmembrane</keyword>
<dbReference type="InterPro" id="IPR029016">
    <property type="entry name" value="GAF-like_dom_sf"/>
</dbReference>
<evidence type="ECO:0000256" key="10">
    <source>
        <dbReference type="ARBA" id="ARBA00022989"/>
    </source>
</evidence>
<keyword evidence="4" id="KW-0597">Phosphoprotein</keyword>
<comment type="subcellular location">
    <subcellularLocation>
        <location evidence="2">Membrane</location>
        <topology evidence="2">Multi-pass membrane protein</topology>
    </subcellularLocation>
</comment>
<dbReference type="PANTHER" id="PTHR45569:SF1">
    <property type="entry name" value="SENSOR PROTEIN KDPD"/>
    <property type="match status" value="1"/>
</dbReference>
<dbReference type="SMART" id="SM00387">
    <property type="entry name" value="HATPase_c"/>
    <property type="match status" value="1"/>
</dbReference>
<dbReference type="InterPro" id="IPR025201">
    <property type="entry name" value="KdpD_TM"/>
</dbReference>
<comment type="caution">
    <text evidence="15">The sequence shown here is derived from an EMBL/GenBank/DDBJ whole genome shotgun (WGS) entry which is preliminary data.</text>
</comment>
<dbReference type="InterPro" id="IPR005467">
    <property type="entry name" value="His_kinase_dom"/>
</dbReference>
<dbReference type="Pfam" id="PF13493">
    <property type="entry name" value="DUF4118"/>
    <property type="match status" value="1"/>
</dbReference>
<dbReference type="CDD" id="cd00082">
    <property type="entry name" value="HisKA"/>
    <property type="match status" value="1"/>
</dbReference>
<proteinExistence type="predicted"/>
<dbReference type="EMBL" id="VSSS01000013">
    <property type="protein sequence ID" value="TYL98025.1"/>
    <property type="molecule type" value="Genomic_DNA"/>
</dbReference>
<feature type="transmembrane region" description="Helical" evidence="13">
    <location>
        <begin position="117"/>
        <end position="134"/>
    </location>
</feature>
<evidence type="ECO:0000256" key="9">
    <source>
        <dbReference type="ARBA" id="ARBA00022840"/>
    </source>
</evidence>
<dbReference type="Pfam" id="PF02518">
    <property type="entry name" value="HATPase_c"/>
    <property type="match status" value="1"/>
</dbReference>
<evidence type="ECO:0000256" key="7">
    <source>
        <dbReference type="ARBA" id="ARBA00022741"/>
    </source>
</evidence>
<keyword evidence="5" id="KW-0808">Transferase</keyword>
<dbReference type="Proteomes" id="UP000324758">
    <property type="component" value="Unassembled WGS sequence"/>
</dbReference>
<dbReference type="GO" id="GO:0000155">
    <property type="term" value="F:phosphorelay sensor kinase activity"/>
    <property type="evidence" value="ECO:0007669"/>
    <property type="project" value="InterPro"/>
</dbReference>
<feature type="transmembrane region" description="Helical" evidence="13">
    <location>
        <begin position="84"/>
        <end position="105"/>
    </location>
</feature>
<evidence type="ECO:0000256" key="2">
    <source>
        <dbReference type="ARBA" id="ARBA00004141"/>
    </source>
</evidence>
<evidence type="ECO:0000259" key="14">
    <source>
        <dbReference type="PROSITE" id="PS50109"/>
    </source>
</evidence>
<dbReference type="EC" id="2.7.13.3" evidence="3"/>
<evidence type="ECO:0000256" key="1">
    <source>
        <dbReference type="ARBA" id="ARBA00000085"/>
    </source>
</evidence>
<accession>A0A5D3KNI8</accession>
<dbReference type="Pfam" id="PF00512">
    <property type="entry name" value="HisKA"/>
    <property type="match status" value="1"/>
</dbReference>
<keyword evidence="8" id="KW-0418">Kinase</keyword>
<evidence type="ECO:0000313" key="15">
    <source>
        <dbReference type="EMBL" id="TYL98025.1"/>
    </source>
</evidence>
<dbReference type="PROSITE" id="PS50109">
    <property type="entry name" value="HIS_KIN"/>
    <property type="match status" value="1"/>
</dbReference>
<dbReference type="GO" id="GO:0005886">
    <property type="term" value="C:plasma membrane"/>
    <property type="evidence" value="ECO:0007669"/>
    <property type="project" value="TreeGrafter"/>
</dbReference>
<keyword evidence="12 13" id="KW-0472">Membrane</keyword>
<evidence type="ECO:0000256" key="6">
    <source>
        <dbReference type="ARBA" id="ARBA00022692"/>
    </source>
</evidence>
<keyword evidence="9" id="KW-0067">ATP-binding</keyword>
<organism evidence="15 16">
    <name type="scientific">Bradyrhizobium rifense</name>
    <dbReference type="NCBI Taxonomy" id="515499"/>
    <lineage>
        <taxon>Bacteria</taxon>
        <taxon>Pseudomonadati</taxon>
        <taxon>Pseudomonadota</taxon>
        <taxon>Alphaproteobacteria</taxon>
        <taxon>Hyphomicrobiales</taxon>
        <taxon>Nitrobacteraceae</taxon>
        <taxon>Bradyrhizobium</taxon>
    </lineage>
</organism>
<protein>
    <recommendedName>
        <fullName evidence="3">histidine kinase</fullName>
        <ecNumber evidence="3">2.7.13.3</ecNumber>
    </recommendedName>
</protein>
<dbReference type="SUPFAM" id="SSF47384">
    <property type="entry name" value="Homodimeric domain of signal transducing histidine kinase"/>
    <property type="match status" value="1"/>
</dbReference>
<dbReference type="OrthoDB" id="9806130at2"/>
<dbReference type="AlphaFoldDB" id="A0A5D3KNI8"/>
<feature type="transmembrane region" description="Helical" evidence="13">
    <location>
        <begin position="59"/>
        <end position="77"/>
    </location>
</feature>
<dbReference type="InterPro" id="IPR004358">
    <property type="entry name" value="Sig_transdc_His_kin-like_C"/>
</dbReference>
<evidence type="ECO:0000256" key="5">
    <source>
        <dbReference type="ARBA" id="ARBA00022679"/>
    </source>
</evidence>
<dbReference type="GO" id="GO:0005524">
    <property type="term" value="F:ATP binding"/>
    <property type="evidence" value="ECO:0007669"/>
    <property type="project" value="UniProtKB-KW"/>
</dbReference>
<dbReference type="Gene3D" id="3.30.565.10">
    <property type="entry name" value="Histidine kinase-like ATPase, C-terminal domain"/>
    <property type="match status" value="1"/>
</dbReference>
<evidence type="ECO:0000256" key="13">
    <source>
        <dbReference type="SAM" id="Phobius"/>
    </source>
</evidence>
<feature type="domain" description="Histidine kinase" evidence="14">
    <location>
        <begin position="306"/>
        <end position="523"/>
    </location>
</feature>
<keyword evidence="7" id="KW-0547">Nucleotide-binding</keyword>
<sequence>MPSTASMRATRPDVGAGRLMAADERRRPRALWRTVSPLLLSVLGVALFTVPLLAFSQSVATSLVPIAYLIPVIFAATRWGIWPAMVASIAAMAAADFFFFAPLYSFRVDDPQEAVDLLLFLIVSLVSSNLASRLRQETERLRRSEKDMQALYDFSRRLASCFTIADLIAAIQQHFALAFGHPATFFVTTSDGHIEPPDSRFAPPKVQSGAAAMNSGVGPMSRTIVDETRSELWLLRAISSDDTIHGVIAVNIGPGSQQAIATRTRRIEAILDETALTLQRLDIGKAMESARLHLQGQLLRDAFHGTLSHELCSPLAAIQGSASVLDSIPAIRSDPRMRALVDAISDETAQLDGYIRNLLSATRVTAGGLSPRLEWADPRDIVNGAARRRGRRLDAHRIEITFADDLPLLHLDSGLIEEACGQILENAAKYSPSGSTISVDVRPEPERVIIRVSDRGVGITQDEQGKLGRRSFRGARHQASVPGSGLGFWIASTFVHAHGGTISVKSRGQGQGTAVTIALPAAAPSPESMAFHE</sequence>
<keyword evidence="10 13" id="KW-1133">Transmembrane helix</keyword>
<dbReference type="InterPro" id="IPR003661">
    <property type="entry name" value="HisK_dim/P_dom"/>
</dbReference>
<evidence type="ECO:0000256" key="11">
    <source>
        <dbReference type="ARBA" id="ARBA00023012"/>
    </source>
</evidence>
<reference evidence="15 16" key="1">
    <citation type="submission" date="2019-08" db="EMBL/GenBank/DDBJ databases">
        <title>Bradyrhizobium hipponensis sp. nov., a rhizobium isolated from a Lupinus angustifolius root nodule in Tunisia.</title>
        <authorList>
            <person name="Off K."/>
            <person name="Rejili M."/>
            <person name="Mars M."/>
            <person name="Brachmann A."/>
            <person name="Marin M."/>
        </authorList>
    </citation>
    <scope>NUCLEOTIDE SEQUENCE [LARGE SCALE GENOMIC DNA]</scope>
    <source>
        <strain evidence="15 16">CTAW71</strain>
    </source>
</reference>
<comment type="catalytic activity">
    <reaction evidence="1">
        <text>ATP + protein L-histidine = ADP + protein N-phospho-L-histidine.</text>
        <dbReference type="EC" id="2.7.13.3"/>
    </reaction>
</comment>
<feature type="transmembrane region" description="Helical" evidence="13">
    <location>
        <begin position="30"/>
        <end position="53"/>
    </location>
</feature>
<dbReference type="InterPro" id="IPR052023">
    <property type="entry name" value="Histidine_kinase_KdpD"/>
</dbReference>
<evidence type="ECO:0000313" key="16">
    <source>
        <dbReference type="Proteomes" id="UP000324758"/>
    </source>
</evidence>
<dbReference type="InterPro" id="IPR003594">
    <property type="entry name" value="HATPase_dom"/>
</dbReference>
<dbReference type="SMART" id="SM00388">
    <property type="entry name" value="HisKA"/>
    <property type="match status" value="1"/>
</dbReference>
<evidence type="ECO:0000256" key="12">
    <source>
        <dbReference type="ARBA" id="ARBA00023136"/>
    </source>
</evidence>
<dbReference type="PANTHER" id="PTHR45569">
    <property type="entry name" value="SENSOR PROTEIN KDPD"/>
    <property type="match status" value="1"/>
</dbReference>
<evidence type="ECO:0000256" key="3">
    <source>
        <dbReference type="ARBA" id="ARBA00012438"/>
    </source>
</evidence>
<dbReference type="PRINTS" id="PR00344">
    <property type="entry name" value="BCTRLSENSOR"/>
</dbReference>
<dbReference type="SUPFAM" id="SSF55874">
    <property type="entry name" value="ATPase domain of HSP90 chaperone/DNA topoisomerase II/histidine kinase"/>
    <property type="match status" value="1"/>
</dbReference>
<keyword evidence="16" id="KW-1185">Reference proteome</keyword>
<dbReference type="InterPro" id="IPR038318">
    <property type="entry name" value="KdpD_sf"/>
</dbReference>
<dbReference type="CDD" id="cd00075">
    <property type="entry name" value="HATPase"/>
    <property type="match status" value="1"/>
</dbReference>
<dbReference type="Gene3D" id="1.20.120.620">
    <property type="entry name" value="Backbone structure of the membrane domain of e. Coli histidine kinase receptor kdpd"/>
    <property type="match status" value="1"/>
</dbReference>
<evidence type="ECO:0000256" key="4">
    <source>
        <dbReference type="ARBA" id="ARBA00022553"/>
    </source>
</evidence>
<dbReference type="Gene3D" id="3.30.450.40">
    <property type="match status" value="1"/>
</dbReference>
<dbReference type="InterPro" id="IPR036097">
    <property type="entry name" value="HisK_dim/P_sf"/>
</dbReference>
<dbReference type="InterPro" id="IPR036890">
    <property type="entry name" value="HATPase_C_sf"/>
</dbReference>
<name>A0A5D3KNI8_9BRAD</name>
<gene>
    <name evidence="15" type="ORF">FXB40_05960</name>
</gene>
<evidence type="ECO:0000256" key="8">
    <source>
        <dbReference type="ARBA" id="ARBA00022777"/>
    </source>
</evidence>
<dbReference type="Gene3D" id="1.10.287.130">
    <property type="match status" value="1"/>
</dbReference>
<keyword evidence="11" id="KW-0902">Two-component regulatory system</keyword>